<proteinExistence type="predicted"/>
<evidence type="ECO:0000313" key="1">
    <source>
        <dbReference type="EMBL" id="SVE29291.1"/>
    </source>
</evidence>
<feature type="non-terminal residue" evidence="1">
    <location>
        <position position="53"/>
    </location>
</feature>
<dbReference type="AlphaFoldDB" id="A0A383CAW1"/>
<protein>
    <submittedName>
        <fullName evidence="1">Uncharacterized protein</fullName>
    </submittedName>
</protein>
<accession>A0A383CAW1</accession>
<gene>
    <name evidence="1" type="ORF">METZ01_LOCUS482145</name>
</gene>
<sequence>TLRLVTACLPNKTSGISKPVKVKLSVRLGIVQKPKAISITSWQTLGRSWLDPN</sequence>
<feature type="non-terminal residue" evidence="1">
    <location>
        <position position="1"/>
    </location>
</feature>
<reference evidence="1" key="1">
    <citation type="submission" date="2018-05" db="EMBL/GenBank/DDBJ databases">
        <authorList>
            <person name="Lanie J.A."/>
            <person name="Ng W.-L."/>
            <person name="Kazmierczak K.M."/>
            <person name="Andrzejewski T.M."/>
            <person name="Davidsen T.M."/>
            <person name="Wayne K.J."/>
            <person name="Tettelin H."/>
            <person name="Glass J.I."/>
            <person name="Rusch D."/>
            <person name="Podicherti R."/>
            <person name="Tsui H.-C.T."/>
            <person name="Winkler M.E."/>
        </authorList>
    </citation>
    <scope>NUCLEOTIDE SEQUENCE</scope>
</reference>
<name>A0A383CAW1_9ZZZZ</name>
<organism evidence="1">
    <name type="scientific">marine metagenome</name>
    <dbReference type="NCBI Taxonomy" id="408172"/>
    <lineage>
        <taxon>unclassified sequences</taxon>
        <taxon>metagenomes</taxon>
        <taxon>ecological metagenomes</taxon>
    </lineage>
</organism>
<dbReference type="EMBL" id="UINC01207276">
    <property type="protein sequence ID" value="SVE29291.1"/>
    <property type="molecule type" value="Genomic_DNA"/>
</dbReference>